<feature type="transmembrane region" description="Helical" evidence="4">
    <location>
        <begin position="28"/>
        <end position="50"/>
    </location>
</feature>
<reference evidence="7" key="1">
    <citation type="submission" date="2016-05" db="EMBL/GenBank/DDBJ databases">
        <title>Paenibacillus oryzae. sp. nov., isolated from the rice root.</title>
        <authorList>
            <person name="Zhang J."/>
            <person name="Zhang X."/>
        </authorList>
    </citation>
    <scope>NUCLEOTIDE SEQUENCE [LARGE SCALE GENOMIC DNA]</scope>
    <source>
        <strain evidence="7">KCTC13222</strain>
    </source>
</reference>
<keyword evidence="2" id="KW-0238">DNA-binding</keyword>
<sequence length="780" mass="89201">MLRAVREGLARRLGKTIGGQGRFFRKSLITIFIVSGIPGLLMGALVYWIAGGRVESELLQLHYRQIEQRSQNIDDQLGNLELLLSHWAFDNKFDYSLNGFDFVRNFERTQDITRTLVAMQGSNAMVKRAELYIGGNSSVLFTPEYMKLDERNMPINRYEPLIHGQNTTYWTQWSFDPAHPENKDLTLVHHIPGGSLNPFGVLVFRFDSQKVANMLNTLTPYDEGETFLIQDTGELFVSANGNTASSPFVQALRDKIALESSKKGSFFMDWKGSTYTVSYGSLTRIAEDWTFVSASPISNITSPVVFISKLIITVSLIALLLAGLLAWLASRRIYVPVKRLVTMLGGNTTAHELKDEFSLLESQWMHMHNESLALNSKLTEQMPHLKDSFLHQLLQGYLNAYSEDDLLTRMERFKWEVKNKQFVILYVQLIGITSVEGNFRLGEEGLVTFAAVNMMEELASQYFEQSNVLNFHDLTAGILLICPEGQSLTESCQSFSDELKLSINRILKMRMTLAISRPVLRVSEIPMAFERAKQAVSFRYFDHVNQIIDLEQDNFAGDEDMELQYPFTQERELIQALRTGKEGEASELLVAFLEVLTCKGAKEIEVQQGMLHLLGNVQHAIMVSGINPNRLFKGANLYEQLSQIRESSRILAWFQEKVLRPFMKELSGRSDAQVKRIIEQAMIYLQINYRQDISLDNCAEHTGTNPFFLSRSFKLVTGKNFIDYLTELRMDKAKELLRDSEMRINDVADQVGYQHTYFNRIFKKQEGMTPTRYRELSRSS</sequence>
<dbReference type="Gene3D" id="1.10.10.60">
    <property type="entry name" value="Homeodomain-like"/>
    <property type="match status" value="2"/>
</dbReference>
<evidence type="ECO:0000313" key="6">
    <source>
        <dbReference type="EMBL" id="OCT15561.1"/>
    </source>
</evidence>
<feature type="transmembrane region" description="Helical" evidence="4">
    <location>
        <begin position="306"/>
        <end position="329"/>
    </location>
</feature>
<feature type="domain" description="HTH araC/xylS-type" evidence="5">
    <location>
        <begin position="679"/>
        <end position="776"/>
    </location>
</feature>
<evidence type="ECO:0000313" key="7">
    <source>
        <dbReference type="Proteomes" id="UP000093309"/>
    </source>
</evidence>
<dbReference type="InterPro" id="IPR018062">
    <property type="entry name" value="HTH_AraC-typ_CS"/>
</dbReference>
<organism evidence="6 7">
    <name type="scientific">Paenibacillus pectinilyticus</name>
    <dbReference type="NCBI Taxonomy" id="512399"/>
    <lineage>
        <taxon>Bacteria</taxon>
        <taxon>Bacillati</taxon>
        <taxon>Bacillota</taxon>
        <taxon>Bacilli</taxon>
        <taxon>Bacillales</taxon>
        <taxon>Paenibacillaceae</taxon>
        <taxon>Paenibacillus</taxon>
    </lineage>
</organism>
<keyword evidence="7" id="KW-1185">Reference proteome</keyword>
<dbReference type="Proteomes" id="UP000093309">
    <property type="component" value="Unassembled WGS sequence"/>
</dbReference>
<keyword evidence="3" id="KW-0804">Transcription</keyword>
<accession>A0A1C1A4R8</accession>
<dbReference type="InterPro" id="IPR009057">
    <property type="entry name" value="Homeodomain-like_sf"/>
</dbReference>
<dbReference type="GO" id="GO:0003700">
    <property type="term" value="F:DNA-binding transcription factor activity"/>
    <property type="evidence" value="ECO:0007669"/>
    <property type="project" value="InterPro"/>
</dbReference>
<keyword evidence="4" id="KW-0812">Transmembrane</keyword>
<dbReference type="InterPro" id="IPR018060">
    <property type="entry name" value="HTH_AraC"/>
</dbReference>
<dbReference type="PROSITE" id="PS01124">
    <property type="entry name" value="HTH_ARAC_FAMILY_2"/>
    <property type="match status" value="1"/>
</dbReference>
<dbReference type="STRING" id="512399.A8709_15915"/>
<dbReference type="PANTHER" id="PTHR43280">
    <property type="entry name" value="ARAC-FAMILY TRANSCRIPTIONAL REGULATOR"/>
    <property type="match status" value="1"/>
</dbReference>
<gene>
    <name evidence="6" type="ORF">A8709_15915</name>
</gene>
<keyword evidence="4" id="KW-0472">Membrane</keyword>
<dbReference type="EMBL" id="LYPC01000014">
    <property type="protein sequence ID" value="OCT15561.1"/>
    <property type="molecule type" value="Genomic_DNA"/>
</dbReference>
<dbReference type="GO" id="GO:0043565">
    <property type="term" value="F:sequence-specific DNA binding"/>
    <property type="evidence" value="ECO:0007669"/>
    <property type="project" value="InterPro"/>
</dbReference>
<evidence type="ECO:0000259" key="5">
    <source>
        <dbReference type="PROSITE" id="PS01124"/>
    </source>
</evidence>
<dbReference type="RefSeq" id="WP_065852471.1">
    <property type="nucleotide sequence ID" value="NZ_LYPC01000014.1"/>
</dbReference>
<name>A0A1C1A4R8_9BACL</name>
<dbReference type="Pfam" id="PF12833">
    <property type="entry name" value="HTH_18"/>
    <property type="match status" value="1"/>
</dbReference>
<keyword evidence="4" id="KW-1133">Transmembrane helix</keyword>
<evidence type="ECO:0000256" key="1">
    <source>
        <dbReference type="ARBA" id="ARBA00023015"/>
    </source>
</evidence>
<proteinExistence type="predicted"/>
<dbReference type="Gene3D" id="3.30.450.20">
    <property type="entry name" value="PAS domain"/>
    <property type="match status" value="1"/>
</dbReference>
<comment type="caution">
    <text evidence="6">The sequence shown here is derived from an EMBL/GenBank/DDBJ whole genome shotgun (WGS) entry which is preliminary data.</text>
</comment>
<keyword evidence="1" id="KW-0805">Transcription regulation</keyword>
<dbReference type="SUPFAM" id="SSF46689">
    <property type="entry name" value="Homeodomain-like"/>
    <property type="match status" value="2"/>
</dbReference>
<dbReference type="SMART" id="SM00342">
    <property type="entry name" value="HTH_ARAC"/>
    <property type="match status" value="1"/>
</dbReference>
<dbReference type="OrthoDB" id="1975037at2"/>
<protein>
    <submittedName>
        <fullName evidence="6">AraC family transcriptional regulator</fullName>
    </submittedName>
</protein>
<evidence type="ECO:0000256" key="2">
    <source>
        <dbReference type="ARBA" id="ARBA00023125"/>
    </source>
</evidence>
<dbReference type="PROSITE" id="PS00041">
    <property type="entry name" value="HTH_ARAC_FAMILY_1"/>
    <property type="match status" value="1"/>
</dbReference>
<evidence type="ECO:0000256" key="4">
    <source>
        <dbReference type="SAM" id="Phobius"/>
    </source>
</evidence>
<dbReference type="PANTHER" id="PTHR43280:SF28">
    <property type="entry name" value="HTH-TYPE TRANSCRIPTIONAL ACTIVATOR RHAS"/>
    <property type="match status" value="1"/>
</dbReference>
<evidence type="ECO:0000256" key="3">
    <source>
        <dbReference type="ARBA" id="ARBA00023163"/>
    </source>
</evidence>
<dbReference type="AlphaFoldDB" id="A0A1C1A4R8"/>